<evidence type="ECO:0008006" key="3">
    <source>
        <dbReference type="Google" id="ProtNLM"/>
    </source>
</evidence>
<evidence type="ECO:0000313" key="1">
    <source>
        <dbReference type="EMBL" id="RID87525.1"/>
    </source>
</evidence>
<dbReference type="RefSeq" id="WP_119111785.1">
    <property type="nucleotide sequence ID" value="NZ_CBCSEO010000007.1"/>
</dbReference>
<evidence type="ECO:0000313" key="2">
    <source>
        <dbReference type="Proteomes" id="UP000265816"/>
    </source>
</evidence>
<protein>
    <recommendedName>
        <fullName evidence="3">DUF3986 family protein</fullName>
    </recommendedName>
</protein>
<dbReference type="AlphaFoldDB" id="A0A398BBU9"/>
<dbReference type="EMBL" id="QWVT01000009">
    <property type="protein sequence ID" value="RID87525.1"/>
    <property type="molecule type" value="Genomic_DNA"/>
</dbReference>
<gene>
    <name evidence="1" type="ORF">D1970_04980</name>
</gene>
<reference evidence="1 2" key="1">
    <citation type="submission" date="2018-08" db="EMBL/GenBank/DDBJ databases">
        <title>Bacillus jemisoniae sp. nov., Bacillus chryseoplanitiae sp. nov., Bacillus resnikiae sp. nov., and Bacillus frankliniae sp. nov., isolated from Viking spacecraft and associated surfaces.</title>
        <authorList>
            <person name="Seuylemezian A."/>
            <person name="Vaishampayan P."/>
        </authorList>
    </citation>
    <scope>NUCLEOTIDE SEQUENCE [LARGE SCALE GENOMIC DNA]</scope>
    <source>
        <strain evidence="1 2">JJ-247</strain>
    </source>
</reference>
<dbReference type="OrthoDB" id="2882016at2"/>
<keyword evidence="2" id="KW-1185">Reference proteome</keyword>
<organism evidence="1 2">
    <name type="scientific">Mesobacillus zeae</name>
    <dbReference type="NCBI Taxonomy" id="1917180"/>
    <lineage>
        <taxon>Bacteria</taxon>
        <taxon>Bacillati</taxon>
        <taxon>Bacillota</taxon>
        <taxon>Bacilli</taxon>
        <taxon>Bacillales</taxon>
        <taxon>Bacillaceae</taxon>
        <taxon>Mesobacillus</taxon>
    </lineage>
</organism>
<proteinExistence type="predicted"/>
<sequence>MNEREYFHTVNYTGNHLHVDNWKDESTPFMEGIAWERQDGSMDLFFEEFDAEIEIQKLFLYKGYYYEKVKGGYIGSAGTNQEAYAMFRKWIVEVLHPYRNEDK</sequence>
<comment type="caution">
    <text evidence="1">The sequence shown here is derived from an EMBL/GenBank/DDBJ whole genome shotgun (WGS) entry which is preliminary data.</text>
</comment>
<accession>A0A398BBU9</accession>
<name>A0A398BBU9_9BACI</name>
<dbReference type="Proteomes" id="UP000265816">
    <property type="component" value="Unassembled WGS sequence"/>
</dbReference>